<keyword evidence="5 7" id="KW-0010">Activator</keyword>
<sequence>MEKQTVTIYDVAAEAAVSMATVSRVVNGNPNVKPATAKKVLAVIERLDYRPNAVARGLASKRSTTVGVIIPDVTNIYFAALRPGIDDIAMMYKYNIILTNSDDAGEQEVNVLNTLMGKQVDGVIFMGNYIDDKLRAEFKRAKAPVVLAGTVDPNNESPSVNIDYAAAVEEVVTNLIARGHKKIALALGSLSQSINARIPTDGLQTGLNQGKIPFDDALVYEAGYSYDAGRKLQPVIADSGPTAVFVGDDEMAAGLINASMESGINVPDDLEVVTSNDTIITQITRPAITSITQPLYDIGAVAMRMLTKLMNDKELDEKTVTLPYGIVRRGSTKSAD</sequence>
<evidence type="ECO:0000256" key="6">
    <source>
        <dbReference type="ARBA" id="ARBA00023163"/>
    </source>
</evidence>
<dbReference type="Pfam" id="PF13377">
    <property type="entry name" value="Peripla_BP_3"/>
    <property type="match status" value="1"/>
</dbReference>
<keyword evidence="2 7" id="KW-0678">Repressor</keyword>
<dbReference type="InterPro" id="IPR028082">
    <property type="entry name" value="Peripla_BP_I"/>
</dbReference>
<keyword evidence="6 7" id="KW-0804">Transcription</keyword>
<keyword evidence="4 7" id="KW-0238">DNA-binding</keyword>
<dbReference type="EMBL" id="AJ310777">
    <property type="protein sequence ID" value="CAC40822.1"/>
    <property type="molecule type" value="Genomic_DNA"/>
</dbReference>
<dbReference type="Gene3D" id="1.10.260.40">
    <property type="entry name" value="lambda repressor-like DNA-binding domains"/>
    <property type="match status" value="1"/>
</dbReference>
<dbReference type="PANTHER" id="PTHR30146:SF150">
    <property type="entry name" value="ARABINOSE METABOLISM TRANSCRIPTIONAL REPRESSOR"/>
    <property type="match status" value="1"/>
</dbReference>
<keyword evidence="3 7" id="KW-0805">Transcription regulation</keyword>
<dbReference type="InterPro" id="IPR000843">
    <property type="entry name" value="HTH_LacI"/>
</dbReference>
<evidence type="ECO:0000256" key="2">
    <source>
        <dbReference type="ARBA" id="ARBA00022491"/>
    </source>
</evidence>
<evidence type="ECO:0000256" key="1">
    <source>
        <dbReference type="ARBA" id="ARBA00019435"/>
    </source>
</evidence>
<dbReference type="PANTHER" id="PTHR30146">
    <property type="entry name" value="LACI-RELATED TRANSCRIPTIONAL REPRESSOR"/>
    <property type="match status" value="1"/>
</dbReference>
<name>Q93K06_LACPN</name>
<dbReference type="PROSITE" id="PS50932">
    <property type="entry name" value="HTH_LACI_2"/>
    <property type="match status" value="1"/>
</dbReference>
<evidence type="ECO:0000256" key="3">
    <source>
        <dbReference type="ARBA" id="ARBA00023015"/>
    </source>
</evidence>
<feature type="domain" description="HTH lacI-type" evidence="8">
    <location>
        <begin position="6"/>
        <end position="60"/>
    </location>
</feature>
<evidence type="ECO:0000256" key="4">
    <source>
        <dbReference type="ARBA" id="ARBA00023125"/>
    </source>
</evidence>
<protein>
    <recommendedName>
        <fullName evidence="1 7">Catabolite control protein A</fullName>
    </recommendedName>
</protein>
<reference evidence="9" key="1">
    <citation type="journal article" date="2001" name="Appl. Environ. Microbiol.">
        <title>The functional ccpA gene is required for carbon catabolite repression in Lactobacillus plantarum.</title>
        <authorList>
            <person name="Muscariello L."/>
            <person name="Marasco R."/>
            <person name="De Felice M."/>
            <person name="Sacco M."/>
        </authorList>
    </citation>
    <scope>NUCLEOTIDE SEQUENCE</scope>
    <source>
        <strain evidence="9">LM3</strain>
    </source>
</reference>
<evidence type="ECO:0000259" key="8">
    <source>
        <dbReference type="PROSITE" id="PS50932"/>
    </source>
</evidence>
<dbReference type="SUPFAM" id="SSF53822">
    <property type="entry name" value="Periplasmic binding protein-like I"/>
    <property type="match status" value="1"/>
</dbReference>
<dbReference type="PRINTS" id="PR00036">
    <property type="entry name" value="HTHLACI"/>
</dbReference>
<dbReference type="GO" id="GO:0000976">
    <property type="term" value="F:transcription cis-regulatory region binding"/>
    <property type="evidence" value="ECO:0007669"/>
    <property type="project" value="TreeGrafter"/>
</dbReference>
<dbReference type="Pfam" id="PF00356">
    <property type="entry name" value="LacI"/>
    <property type="match status" value="1"/>
</dbReference>
<dbReference type="FunFam" id="1.10.260.40:FF:000002">
    <property type="entry name" value="HTH-type transcriptional repressor PurR"/>
    <property type="match status" value="1"/>
</dbReference>
<gene>
    <name evidence="9" type="primary">ccpA</name>
</gene>
<dbReference type="SUPFAM" id="SSF47413">
    <property type="entry name" value="lambda repressor-like DNA-binding domains"/>
    <property type="match status" value="1"/>
</dbReference>
<dbReference type="PROSITE" id="PS00356">
    <property type="entry name" value="HTH_LACI_1"/>
    <property type="match status" value="1"/>
</dbReference>
<dbReference type="Gene3D" id="3.40.50.2300">
    <property type="match status" value="2"/>
</dbReference>
<accession>Q93K06</accession>
<evidence type="ECO:0000313" key="9">
    <source>
        <dbReference type="EMBL" id="CAC40822.1"/>
    </source>
</evidence>
<comment type="function">
    <text evidence="7">Global transcriptional regulator of carbon catabolite repression (CCR) and carbon catabolite activation (CCA), which ensures optimal energy usage under diverse conditions.</text>
</comment>
<dbReference type="SMART" id="SM00354">
    <property type="entry name" value="HTH_LACI"/>
    <property type="match status" value="1"/>
</dbReference>
<dbReference type="InterPro" id="IPR046335">
    <property type="entry name" value="LacI/GalR-like_sensor"/>
</dbReference>
<dbReference type="CDD" id="cd01392">
    <property type="entry name" value="HTH_LacI"/>
    <property type="match status" value="1"/>
</dbReference>
<dbReference type="GO" id="GO:0003700">
    <property type="term" value="F:DNA-binding transcription factor activity"/>
    <property type="evidence" value="ECO:0007669"/>
    <property type="project" value="TreeGrafter"/>
</dbReference>
<dbReference type="InterPro" id="IPR006377">
    <property type="entry name" value="CcpA"/>
</dbReference>
<evidence type="ECO:0000256" key="7">
    <source>
        <dbReference type="RuleBase" id="RU368079"/>
    </source>
</evidence>
<dbReference type="NCBIfam" id="TIGR01481">
    <property type="entry name" value="ccpA"/>
    <property type="match status" value="1"/>
</dbReference>
<organism evidence="9">
    <name type="scientific">Lactiplantibacillus plantarum</name>
    <name type="common">Lactobacillus plantarum</name>
    <dbReference type="NCBI Taxonomy" id="1590"/>
    <lineage>
        <taxon>Bacteria</taxon>
        <taxon>Bacillati</taxon>
        <taxon>Bacillota</taxon>
        <taxon>Bacilli</taxon>
        <taxon>Lactobacillales</taxon>
        <taxon>Lactobacillaceae</taxon>
        <taxon>Lactiplantibacillus</taxon>
    </lineage>
</organism>
<dbReference type="InterPro" id="IPR010982">
    <property type="entry name" value="Lambda_DNA-bd_dom_sf"/>
</dbReference>
<dbReference type="AlphaFoldDB" id="Q93K06"/>
<proteinExistence type="predicted"/>
<evidence type="ECO:0000256" key="5">
    <source>
        <dbReference type="ARBA" id="ARBA00023159"/>
    </source>
</evidence>